<name>A0A9D0Z6X3_9FIRM</name>
<dbReference type="EMBL" id="DVFN01000120">
    <property type="protein sequence ID" value="HIQ70331.1"/>
    <property type="molecule type" value="Genomic_DNA"/>
</dbReference>
<dbReference type="Proteomes" id="UP000886874">
    <property type="component" value="Unassembled WGS sequence"/>
</dbReference>
<protein>
    <submittedName>
        <fullName evidence="2">ATP-binding protein</fullName>
    </submittedName>
</protein>
<keyword evidence="2" id="KW-0067">ATP-binding</keyword>
<evidence type="ECO:0000313" key="2">
    <source>
        <dbReference type="EMBL" id="HIQ70331.1"/>
    </source>
</evidence>
<accession>A0A9D0Z6X3</accession>
<gene>
    <name evidence="2" type="ORF">IAA67_08385</name>
</gene>
<dbReference type="InterPro" id="IPR027417">
    <property type="entry name" value="P-loop_NTPase"/>
</dbReference>
<sequence>MSDRSEKSSTIVTTNLPFSKWTELFENTTMVAALIDRLTFRSHVLDMNGDSYRLKATMQKRA</sequence>
<proteinExistence type="predicted"/>
<dbReference type="Gene3D" id="3.40.50.300">
    <property type="entry name" value="P-loop containing nucleotide triphosphate hydrolases"/>
    <property type="match status" value="1"/>
</dbReference>
<organism evidence="2 3">
    <name type="scientific">Candidatus Avoscillospira stercorigallinarum</name>
    <dbReference type="NCBI Taxonomy" id="2840708"/>
    <lineage>
        <taxon>Bacteria</taxon>
        <taxon>Bacillati</taxon>
        <taxon>Bacillota</taxon>
        <taxon>Clostridia</taxon>
        <taxon>Eubacteriales</taxon>
        <taxon>Oscillospiraceae</taxon>
        <taxon>Oscillospiraceae incertae sedis</taxon>
        <taxon>Candidatus Avoscillospira</taxon>
    </lineage>
</organism>
<dbReference type="AlphaFoldDB" id="A0A9D0Z6X3"/>
<reference evidence="2" key="1">
    <citation type="submission" date="2020-10" db="EMBL/GenBank/DDBJ databases">
        <authorList>
            <person name="Gilroy R."/>
        </authorList>
    </citation>
    <scope>NUCLEOTIDE SEQUENCE</scope>
    <source>
        <strain evidence="2">ChiSjej2B20-13462</strain>
    </source>
</reference>
<dbReference type="GO" id="GO:0005524">
    <property type="term" value="F:ATP binding"/>
    <property type="evidence" value="ECO:0007669"/>
    <property type="project" value="UniProtKB-KW"/>
</dbReference>
<feature type="domain" description="IstB-like ATP-binding" evidence="1">
    <location>
        <begin position="1"/>
        <end position="58"/>
    </location>
</feature>
<reference evidence="2" key="2">
    <citation type="journal article" date="2021" name="PeerJ">
        <title>Extensive microbial diversity within the chicken gut microbiome revealed by metagenomics and culture.</title>
        <authorList>
            <person name="Gilroy R."/>
            <person name="Ravi A."/>
            <person name="Getino M."/>
            <person name="Pursley I."/>
            <person name="Horton D.L."/>
            <person name="Alikhan N.F."/>
            <person name="Baker D."/>
            <person name="Gharbi K."/>
            <person name="Hall N."/>
            <person name="Watson M."/>
            <person name="Adriaenssens E.M."/>
            <person name="Foster-Nyarko E."/>
            <person name="Jarju S."/>
            <person name="Secka A."/>
            <person name="Antonio M."/>
            <person name="Oren A."/>
            <person name="Chaudhuri R.R."/>
            <person name="La Ragione R."/>
            <person name="Hildebrand F."/>
            <person name="Pallen M.J."/>
        </authorList>
    </citation>
    <scope>NUCLEOTIDE SEQUENCE</scope>
    <source>
        <strain evidence="2">ChiSjej2B20-13462</strain>
    </source>
</reference>
<evidence type="ECO:0000259" key="1">
    <source>
        <dbReference type="Pfam" id="PF01695"/>
    </source>
</evidence>
<dbReference type="InterPro" id="IPR002611">
    <property type="entry name" value="IstB_ATP-bd"/>
</dbReference>
<dbReference type="Pfam" id="PF01695">
    <property type="entry name" value="IstB_IS21"/>
    <property type="match status" value="1"/>
</dbReference>
<evidence type="ECO:0000313" key="3">
    <source>
        <dbReference type="Proteomes" id="UP000886874"/>
    </source>
</evidence>
<keyword evidence="2" id="KW-0547">Nucleotide-binding</keyword>
<comment type="caution">
    <text evidence="2">The sequence shown here is derived from an EMBL/GenBank/DDBJ whole genome shotgun (WGS) entry which is preliminary data.</text>
</comment>